<evidence type="ECO:0000313" key="3">
    <source>
        <dbReference type="EMBL" id="SBT24755.1"/>
    </source>
</evidence>
<evidence type="ECO:0000313" key="5">
    <source>
        <dbReference type="Proteomes" id="UP000078558"/>
    </source>
</evidence>
<keyword evidence="5" id="KW-1185">Reference proteome</keyword>
<dbReference type="Proteomes" id="UP000078558">
    <property type="component" value="Chromosome I"/>
</dbReference>
<feature type="domain" description="Mce/MlaD" evidence="2">
    <location>
        <begin position="40"/>
        <end position="113"/>
    </location>
</feature>
<dbReference type="InterPro" id="IPR003399">
    <property type="entry name" value="Mce/MlaD"/>
</dbReference>
<gene>
    <name evidence="3" type="ORF">ODI_02826</name>
    <name evidence="4" type="ORF">ODI_R2752</name>
</gene>
<evidence type="ECO:0000259" key="2">
    <source>
        <dbReference type="Pfam" id="PF02470"/>
    </source>
</evidence>
<dbReference type="KEGG" id="odi:ODI_R2752"/>
<dbReference type="AlphaFoldDB" id="A0A1C3K022"/>
<keyword evidence="1" id="KW-0175">Coiled coil</keyword>
<protein>
    <submittedName>
        <fullName evidence="3">ABC-type transport system involved in resistance to organic solvents, periplasmic component USSDB6C</fullName>
    </submittedName>
</protein>
<dbReference type="OrthoDB" id="5294672at2"/>
<dbReference type="Pfam" id="PF02470">
    <property type="entry name" value="MlaD"/>
    <property type="match status" value="1"/>
</dbReference>
<dbReference type="RefSeq" id="WP_067751415.1">
    <property type="nucleotide sequence ID" value="NZ_LT907988.1"/>
</dbReference>
<dbReference type="EMBL" id="LT907988">
    <property type="protein sequence ID" value="SOE50506.1"/>
    <property type="molecule type" value="Genomic_DNA"/>
</dbReference>
<accession>A0A1C3K022</accession>
<dbReference type="SUPFAM" id="SSF58104">
    <property type="entry name" value="Methyl-accepting chemotaxis protein (MCP) signaling domain"/>
    <property type="match status" value="1"/>
</dbReference>
<reference evidence="4 5" key="2">
    <citation type="submission" date="2017-08" db="EMBL/GenBank/DDBJ databases">
        <authorList>
            <person name="de Groot N.N."/>
        </authorList>
    </citation>
    <scope>NUCLEOTIDE SEQUENCE [LARGE SCALE GENOMIC DNA]</scope>
    <source>
        <strain evidence="4">Orrdi1</strain>
    </source>
</reference>
<feature type="coiled-coil region" evidence="1">
    <location>
        <begin position="239"/>
        <end position="298"/>
    </location>
</feature>
<dbReference type="PANTHER" id="PTHR36698">
    <property type="entry name" value="BLL5892 PROTEIN"/>
    <property type="match status" value="1"/>
</dbReference>
<dbReference type="STRING" id="1851544.ODI_02826"/>
<dbReference type="EMBL" id="FLRC01000011">
    <property type="protein sequence ID" value="SBT24755.1"/>
    <property type="molecule type" value="Genomic_DNA"/>
</dbReference>
<evidence type="ECO:0000256" key="1">
    <source>
        <dbReference type="SAM" id="Coils"/>
    </source>
</evidence>
<dbReference type="PANTHER" id="PTHR36698:SF2">
    <property type="entry name" value="MCE_MLAD DOMAIN-CONTAINING PROTEIN"/>
    <property type="match status" value="1"/>
</dbReference>
<sequence length="314" mass="33740">METRAHHVLIGLFTLLAVSGALIFGLWLAKAHGDGGVSYYRVVFNEPVNGLSRGSAVQYSGIRVGDVVALSLDPNDPRRVIARIRVEDTARIKEDTNARLMITGITGAAAIELGNGTPESPLLKPKPDSNEEPVIVATPSQLSKLLANGEDLMGNLNEIIFNAKQLFSKENIESISKTLANLEQATGAMADQRDSFRELLAQLTQASKEGQAALKEATSLIKNTNQLVAGEGAATLKGARDAMNSLANATSRIETLLETNQPALNRGMQGFSEIGPAVRELRSTLSALNAIARRLEDNPANYILGRESLEEFRP</sequence>
<organism evidence="3 5">
    <name type="scientific">Orrella dioscoreae</name>
    <dbReference type="NCBI Taxonomy" id="1851544"/>
    <lineage>
        <taxon>Bacteria</taxon>
        <taxon>Pseudomonadati</taxon>
        <taxon>Pseudomonadota</taxon>
        <taxon>Betaproteobacteria</taxon>
        <taxon>Burkholderiales</taxon>
        <taxon>Alcaligenaceae</taxon>
        <taxon>Orrella</taxon>
    </lineage>
</organism>
<proteinExistence type="predicted"/>
<name>A0A1C3K022_9BURK</name>
<reference evidence="3 5" key="1">
    <citation type="submission" date="2016-06" db="EMBL/GenBank/DDBJ databases">
        <authorList>
            <person name="Kjaerup R.B."/>
            <person name="Dalgaard T.S."/>
            <person name="Juul-Madsen H.R."/>
        </authorList>
    </citation>
    <scope>NUCLEOTIDE SEQUENCE [LARGE SCALE GENOMIC DNA]</scope>
    <source>
        <strain evidence="3">Orrdi1</strain>
    </source>
</reference>
<evidence type="ECO:0000313" key="4">
    <source>
        <dbReference type="EMBL" id="SOE50506.1"/>
    </source>
</evidence>